<evidence type="ECO:0000313" key="4">
    <source>
        <dbReference type="Proteomes" id="UP001204621"/>
    </source>
</evidence>
<gene>
    <name evidence="3" type="ORF">NX778_20315</name>
</gene>
<dbReference type="InterPro" id="IPR005618">
    <property type="entry name" value="OMPW"/>
</dbReference>
<name>A0ABT2D4V8_9BURK</name>
<dbReference type="RefSeq" id="WP_258813612.1">
    <property type="nucleotide sequence ID" value="NZ_JANUGU010000008.1"/>
</dbReference>
<dbReference type="InterPro" id="IPR011250">
    <property type="entry name" value="OMP/PagP_B-barrel"/>
</dbReference>
<accession>A0ABT2D4V8</accession>
<reference evidence="3 4" key="1">
    <citation type="submission" date="2022-08" db="EMBL/GenBank/DDBJ databases">
        <title>Reclassification of Massilia species as members of the genera Telluria, Duganella, Pseudoduganella, Mokoshia gen. nov. and Zemynaea gen. nov. using orthogonal and non-orthogonal genome-based approaches.</title>
        <authorList>
            <person name="Bowman J.P."/>
        </authorList>
    </citation>
    <scope>NUCLEOTIDE SEQUENCE [LARGE SCALE GENOMIC DNA]</scope>
    <source>
        <strain evidence="3 4">JCM 31606</strain>
    </source>
</reference>
<comment type="subcellular location">
    <subcellularLocation>
        <location evidence="1">Cell outer membrane</location>
    </subcellularLocation>
</comment>
<comment type="caution">
    <text evidence="3">The sequence shown here is derived from an EMBL/GenBank/DDBJ whole genome shotgun (WGS) entry which is preliminary data.</text>
</comment>
<sequence length="227" mass="24072">MKVRVNKVVKMLVLAGAFGVASAASAQSAGQWTAAIGANKVTPHVVSGDISAPALPHSQGTIDSNTQPVLVVTYSFTDNISLEGAIGTPYKHNIYGAGAIAATGKLGSAEVLPPTLFVQYRFFSPSSKLRPFVGFGPTYARFQKATGSGQITALTNPGAGVPTTFKLDNKFTYSGQIGLQGNYDERWFASVAYIKTKLSTDVHFSSGQEQHMKLDPSSVMLTVGYRF</sequence>
<evidence type="ECO:0000313" key="3">
    <source>
        <dbReference type="EMBL" id="MCS0660425.1"/>
    </source>
</evidence>
<dbReference type="Pfam" id="PF03922">
    <property type="entry name" value="OmpW"/>
    <property type="match status" value="1"/>
</dbReference>
<keyword evidence="2" id="KW-0732">Signal</keyword>
<proteinExistence type="predicted"/>
<dbReference type="EMBL" id="JANUGU010000008">
    <property type="protein sequence ID" value="MCS0660425.1"/>
    <property type="molecule type" value="Genomic_DNA"/>
</dbReference>
<dbReference type="PANTHER" id="PTHR36920">
    <property type="match status" value="1"/>
</dbReference>
<feature type="chain" id="PRO_5046153426" evidence="2">
    <location>
        <begin position="27"/>
        <end position="227"/>
    </location>
</feature>
<evidence type="ECO:0000256" key="1">
    <source>
        <dbReference type="ARBA" id="ARBA00004442"/>
    </source>
</evidence>
<dbReference type="SUPFAM" id="SSF56925">
    <property type="entry name" value="OMPA-like"/>
    <property type="match status" value="1"/>
</dbReference>
<dbReference type="Proteomes" id="UP001204621">
    <property type="component" value="Unassembled WGS sequence"/>
</dbReference>
<evidence type="ECO:0000256" key="2">
    <source>
        <dbReference type="SAM" id="SignalP"/>
    </source>
</evidence>
<organism evidence="3 4">
    <name type="scientific">Massilia terrae</name>
    <dbReference type="NCBI Taxonomy" id="1811224"/>
    <lineage>
        <taxon>Bacteria</taxon>
        <taxon>Pseudomonadati</taxon>
        <taxon>Pseudomonadota</taxon>
        <taxon>Betaproteobacteria</taxon>
        <taxon>Burkholderiales</taxon>
        <taxon>Oxalobacteraceae</taxon>
        <taxon>Telluria group</taxon>
        <taxon>Massilia</taxon>
    </lineage>
</organism>
<dbReference type="PANTHER" id="PTHR36920:SF1">
    <property type="entry name" value="OUTER MEMBRANE PROTEIN W"/>
    <property type="match status" value="1"/>
</dbReference>
<dbReference type="Gene3D" id="2.40.160.20">
    <property type="match status" value="1"/>
</dbReference>
<protein>
    <submittedName>
        <fullName evidence="3">Outer membrane beta-barrel protein</fullName>
    </submittedName>
</protein>
<keyword evidence="4" id="KW-1185">Reference proteome</keyword>
<feature type="signal peptide" evidence="2">
    <location>
        <begin position="1"/>
        <end position="26"/>
    </location>
</feature>